<proteinExistence type="predicted"/>
<feature type="region of interest" description="Disordered" evidence="1">
    <location>
        <begin position="63"/>
        <end position="166"/>
    </location>
</feature>
<organism evidence="3 4">
    <name type="scientific">Plasmodium vinckei lentum</name>
    <dbReference type="NCBI Taxonomy" id="138297"/>
    <lineage>
        <taxon>Eukaryota</taxon>
        <taxon>Sar</taxon>
        <taxon>Alveolata</taxon>
        <taxon>Apicomplexa</taxon>
        <taxon>Aconoidasida</taxon>
        <taxon>Haemosporida</taxon>
        <taxon>Plasmodiidae</taxon>
        <taxon>Plasmodium</taxon>
        <taxon>Plasmodium (Vinckeia)</taxon>
    </lineage>
</organism>
<feature type="chain" id="PRO_5028405832" evidence="2">
    <location>
        <begin position="26"/>
        <end position="416"/>
    </location>
</feature>
<accession>A0A6V7S0I0</accession>
<dbReference type="VEuPathDB" id="PlasmoDB:PVLDE_0602550"/>
<dbReference type="EMBL" id="LR865368">
    <property type="protein sequence ID" value="CAD2088377.1"/>
    <property type="molecule type" value="Genomic_DNA"/>
</dbReference>
<evidence type="ECO:0000313" key="3">
    <source>
        <dbReference type="EMBL" id="CAD2088377.1"/>
    </source>
</evidence>
<feature type="compositionally biased region" description="Low complexity" evidence="1">
    <location>
        <begin position="114"/>
        <end position="123"/>
    </location>
</feature>
<reference evidence="3 4" key="1">
    <citation type="submission" date="2020-08" db="EMBL/GenBank/DDBJ databases">
        <authorList>
            <person name="Ramaprasad A."/>
        </authorList>
    </citation>
    <scope>NUCLEOTIDE SEQUENCE [LARGE SCALE GENOMIC DNA]</scope>
</reference>
<evidence type="ECO:0000313" key="4">
    <source>
        <dbReference type="Proteomes" id="UP000515308"/>
    </source>
</evidence>
<dbReference type="AlphaFoldDB" id="A0A6V7S0I0"/>
<feature type="signal peptide" evidence="2">
    <location>
        <begin position="1"/>
        <end position="25"/>
    </location>
</feature>
<name>A0A6V7S0I0_PLAVN</name>
<evidence type="ECO:0000256" key="2">
    <source>
        <dbReference type="SAM" id="SignalP"/>
    </source>
</evidence>
<gene>
    <name evidence="3" type="ORF">PVLDE_0602550</name>
</gene>
<sequence>MNNGYVKIFFFVLILFVCLNDKVLTTEYVAENAASYEPTQPKTIRIKITLSKTIPLLENISETSASETVRPRKRRHKRIRSKRIPYDPSSPETTLSRTPRHKTTPFNAVLSKTAPSEAAPSEAELFEAEPSEAELSEAEPSEAAPSEAILTNPSSPPIPYTPGSSKLDRIYKKNKHLLCTNPAETNKATSVMDDAVNLLKYYATTNNGFKYYSTTNSGVNIYYRNNGNGSSIEKCQFQISNPDKYDDIINILWDPNGPRKFDPSFINGKVARSYNRNLLMVLKFYRNNMLLSERYFYALAKKAHISEDTTIIVMSSGNVNDHNPSSKKGYANKVLGSINSFKTSVDFDNDVMSGYYKRSFVNLSGYLIKKENDHVNVTVVNSMDFNAMIPLKTFTRDADVEMLLNILPMQRYFNSK</sequence>
<dbReference type="InterPro" id="IPR006486">
    <property type="entry name" value="PYST_A"/>
</dbReference>
<dbReference type="InterPro" id="IPR023393">
    <property type="entry name" value="START-like_dom_sf"/>
</dbReference>
<feature type="compositionally biased region" description="Basic residues" evidence="1">
    <location>
        <begin position="71"/>
        <end position="83"/>
    </location>
</feature>
<feature type="compositionally biased region" description="Acidic residues" evidence="1">
    <location>
        <begin position="124"/>
        <end position="140"/>
    </location>
</feature>
<protein>
    <submittedName>
        <fullName evidence="3">Fam-a protein</fullName>
    </submittedName>
</protein>
<evidence type="ECO:0000256" key="1">
    <source>
        <dbReference type="SAM" id="MobiDB-lite"/>
    </source>
</evidence>
<dbReference type="SUPFAM" id="SSF55961">
    <property type="entry name" value="Bet v1-like"/>
    <property type="match status" value="1"/>
</dbReference>
<dbReference type="NCBIfam" id="TIGR01599">
    <property type="entry name" value="PYST-A"/>
    <property type="match status" value="1"/>
</dbReference>
<dbReference type="Gene3D" id="3.30.530.20">
    <property type="match status" value="1"/>
</dbReference>
<keyword evidence="2" id="KW-0732">Signal</keyword>
<dbReference type="Proteomes" id="UP000515308">
    <property type="component" value="Chromosome PVLDE_06"/>
</dbReference>